<dbReference type="KEGG" id="nou:Natoc_0414"/>
<dbReference type="Proteomes" id="UP000010878">
    <property type="component" value="Chromosome"/>
</dbReference>
<accession>L0JW11</accession>
<dbReference type="AlphaFoldDB" id="L0JW11"/>
<proteinExistence type="predicted"/>
<dbReference type="EMBL" id="CP003929">
    <property type="protein sequence ID" value="AGB36279.1"/>
    <property type="molecule type" value="Genomic_DNA"/>
</dbReference>
<evidence type="ECO:0000313" key="1">
    <source>
        <dbReference type="EMBL" id="AGB36279.1"/>
    </source>
</evidence>
<sequence length="63" mass="6796">MPDGESKRTIAECLVCSSAYAAKEWTDGTIQPIGTRNGCRCGSTEFQALETTAPRGLREDSID</sequence>
<keyword evidence="2" id="KW-1185">Reference proteome</keyword>
<name>L0JW11_9EURY</name>
<dbReference type="HOGENOM" id="CLU_205637_0_0_2"/>
<reference evidence="1 2" key="1">
    <citation type="submission" date="2012-11" db="EMBL/GenBank/DDBJ databases">
        <title>FINISHED of Natronococcus occultus SP4, DSM 3396.</title>
        <authorList>
            <consortium name="DOE Joint Genome Institute"/>
            <person name="Eisen J."/>
            <person name="Huntemann M."/>
            <person name="Wei C.-L."/>
            <person name="Han J."/>
            <person name="Detter J.C."/>
            <person name="Han C."/>
            <person name="Tapia R."/>
            <person name="Chen A."/>
            <person name="Kyrpides N."/>
            <person name="Mavromatis K."/>
            <person name="Markowitz V."/>
            <person name="Szeto E."/>
            <person name="Ivanova N."/>
            <person name="Mikhailova N."/>
            <person name="Ovchinnikova G."/>
            <person name="Pagani I."/>
            <person name="Pati A."/>
            <person name="Goodwin L."/>
            <person name="Nordberg H.P."/>
            <person name="Cantor M.N."/>
            <person name="Hua S.X."/>
            <person name="Woyke T."/>
            <person name="Eisen J."/>
            <person name="Klenk H.-P."/>
            <person name="Klenk H.-P."/>
        </authorList>
    </citation>
    <scope>NUCLEOTIDE SEQUENCE [LARGE SCALE GENOMIC DNA]</scope>
    <source>
        <strain evidence="1 2">SP4</strain>
    </source>
</reference>
<gene>
    <name evidence="1" type="ORF">Natoc_0414</name>
</gene>
<evidence type="ECO:0000313" key="2">
    <source>
        <dbReference type="Proteomes" id="UP000010878"/>
    </source>
</evidence>
<organism evidence="1 2">
    <name type="scientific">Natronococcus occultus SP4</name>
    <dbReference type="NCBI Taxonomy" id="694430"/>
    <lineage>
        <taxon>Archaea</taxon>
        <taxon>Methanobacteriati</taxon>
        <taxon>Methanobacteriota</taxon>
        <taxon>Stenosarchaea group</taxon>
        <taxon>Halobacteria</taxon>
        <taxon>Halobacteriales</taxon>
        <taxon>Natrialbaceae</taxon>
        <taxon>Natronococcus</taxon>
    </lineage>
</organism>
<protein>
    <submittedName>
        <fullName evidence="1">Uncharacterized protein</fullName>
    </submittedName>
</protein>
<dbReference type="eggNOG" id="arCOG10930">
    <property type="taxonomic scope" value="Archaea"/>
</dbReference>